<protein>
    <recommendedName>
        <fullName evidence="5">Ubiquitin-like protease family profile domain-containing protein</fullName>
    </recommendedName>
</protein>
<sequence>MYRGLHLDTPDILPRTPGGGDYPSATSRLPAALSFTLGQEESSLRTNFNALKMEFKKLESHVLAALTDIRWDKASMAYGQPAAKPDATMDDVKEELASIKKKMDEMQGKLDDYIARDEYATKTGAGTAMDHQENEERDVSQDHTDVATGHSPTGPDREIGVTQELHSVRIPRATRSKKEPTQGKAAEVIDVATGALTREAMATYGNRRRWYFPSRFSIFAPVNDGNYHWYLVAMDVTTQTAWLVDSLQNVDTTLREAMA</sequence>
<comment type="caution">
    <text evidence="3">The sequence shown here is derived from an EMBL/GenBank/DDBJ whole genome shotgun (WGS) entry which is preliminary data.</text>
</comment>
<organism evidence="3 4">
    <name type="scientific">Dioscorea zingiberensis</name>
    <dbReference type="NCBI Taxonomy" id="325984"/>
    <lineage>
        <taxon>Eukaryota</taxon>
        <taxon>Viridiplantae</taxon>
        <taxon>Streptophyta</taxon>
        <taxon>Embryophyta</taxon>
        <taxon>Tracheophyta</taxon>
        <taxon>Spermatophyta</taxon>
        <taxon>Magnoliopsida</taxon>
        <taxon>Liliopsida</taxon>
        <taxon>Dioscoreales</taxon>
        <taxon>Dioscoreaceae</taxon>
        <taxon>Dioscorea</taxon>
    </lineage>
</organism>
<dbReference type="AlphaFoldDB" id="A0A9D5CY73"/>
<evidence type="ECO:0000313" key="4">
    <source>
        <dbReference type="Proteomes" id="UP001085076"/>
    </source>
</evidence>
<evidence type="ECO:0008006" key="5">
    <source>
        <dbReference type="Google" id="ProtNLM"/>
    </source>
</evidence>
<dbReference type="OrthoDB" id="1434197at2759"/>
<keyword evidence="1" id="KW-0175">Coiled coil</keyword>
<reference evidence="3" key="1">
    <citation type="submission" date="2021-03" db="EMBL/GenBank/DDBJ databases">
        <authorList>
            <person name="Li Z."/>
            <person name="Yang C."/>
        </authorList>
    </citation>
    <scope>NUCLEOTIDE SEQUENCE</scope>
    <source>
        <strain evidence="3">Dzin_1.0</strain>
        <tissue evidence="3">Leaf</tissue>
    </source>
</reference>
<dbReference type="EMBL" id="JAGGNH010000002">
    <property type="protein sequence ID" value="KAJ0981538.1"/>
    <property type="molecule type" value="Genomic_DNA"/>
</dbReference>
<feature type="compositionally biased region" description="Basic and acidic residues" evidence="2">
    <location>
        <begin position="130"/>
        <end position="145"/>
    </location>
</feature>
<keyword evidence="4" id="KW-1185">Reference proteome</keyword>
<evidence type="ECO:0000256" key="2">
    <source>
        <dbReference type="SAM" id="MobiDB-lite"/>
    </source>
</evidence>
<evidence type="ECO:0000256" key="1">
    <source>
        <dbReference type="SAM" id="Coils"/>
    </source>
</evidence>
<proteinExistence type="predicted"/>
<name>A0A9D5CY73_9LILI</name>
<reference evidence="3" key="2">
    <citation type="journal article" date="2022" name="Hortic Res">
        <title>The genome of Dioscorea zingiberensis sheds light on the biosynthesis, origin and evolution of the medicinally important diosgenin saponins.</title>
        <authorList>
            <person name="Li Y."/>
            <person name="Tan C."/>
            <person name="Li Z."/>
            <person name="Guo J."/>
            <person name="Li S."/>
            <person name="Chen X."/>
            <person name="Wang C."/>
            <person name="Dai X."/>
            <person name="Yang H."/>
            <person name="Song W."/>
            <person name="Hou L."/>
            <person name="Xu J."/>
            <person name="Tong Z."/>
            <person name="Xu A."/>
            <person name="Yuan X."/>
            <person name="Wang W."/>
            <person name="Yang Q."/>
            <person name="Chen L."/>
            <person name="Sun Z."/>
            <person name="Wang K."/>
            <person name="Pan B."/>
            <person name="Chen J."/>
            <person name="Bao Y."/>
            <person name="Liu F."/>
            <person name="Qi X."/>
            <person name="Gang D.R."/>
            <person name="Wen J."/>
            <person name="Li J."/>
        </authorList>
    </citation>
    <scope>NUCLEOTIDE SEQUENCE</scope>
    <source>
        <strain evidence="3">Dzin_1.0</strain>
    </source>
</reference>
<dbReference type="Proteomes" id="UP001085076">
    <property type="component" value="Miscellaneous, Linkage group lg02"/>
</dbReference>
<feature type="region of interest" description="Disordered" evidence="2">
    <location>
        <begin position="126"/>
        <end position="184"/>
    </location>
</feature>
<dbReference type="SUPFAM" id="SSF54001">
    <property type="entry name" value="Cysteine proteinases"/>
    <property type="match status" value="1"/>
</dbReference>
<evidence type="ECO:0000313" key="3">
    <source>
        <dbReference type="EMBL" id="KAJ0981538.1"/>
    </source>
</evidence>
<gene>
    <name evidence="3" type="ORF">J5N97_009793</name>
</gene>
<dbReference type="Gene3D" id="3.40.395.10">
    <property type="entry name" value="Adenoviral Proteinase, Chain A"/>
    <property type="match status" value="1"/>
</dbReference>
<accession>A0A9D5CY73</accession>
<feature type="region of interest" description="Disordered" evidence="2">
    <location>
        <begin position="1"/>
        <end position="24"/>
    </location>
</feature>
<dbReference type="InterPro" id="IPR038765">
    <property type="entry name" value="Papain-like_cys_pep_sf"/>
</dbReference>
<feature type="coiled-coil region" evidence="1">
    <location>
        <begin position="89"/>
        <end position="116"/>
    </location>
</feature>